<dbReference type="InterPro" id="IPR011102">
    <property type="entry name" value="Sig_transdc_His_kinase_HWE"/>
</dbReference>
<evidence type="ECO:0000256" key="6">
    <source>
        <dbReference type="ARBA" id="ARBA00022606"/>
    </source>
</evidence>
<dbReference type="Pfam" id="PF07536">
    <property type="entry name" value="HWE_HK"/>
    <property type="match status" value="1"/>
</dbReference>
<evidence type="ECO:0000256" key="2">
    <source>
        <dbReference type="ARBA" id="ARBA00004370"/>
    </source>
</evidence>
<keyword evidence="4" id="KW-0600">Photoreceptor protein</keyword>
<dbReference type="Gene3D" id="3.40.50.2300">
    <property type="match status" value="1"/>
</dbReference>
<feature type="chain" id="PRO_5004924900" description="Sensor protein FixL" evidence="21">
    <location>
        <begin position="25"/>
        <end position="958"/>
    </location>
</feature>
<dbReference type="GO" id="GO:0004673">
    <property type="term" value="F:protein histidine kinase activity"/>
    <property type="evidence" value="ECO:0007669"/>
    <property type="project" value="UniProtKB-EC"/>
</dbReference>
<dbReference type="InterPro" id="IPR000700">
    <property type="entry name" value="PAS-assoc_C"/>
</dbReference>
<protein>
    <recommendedName>
        <fullName evidence="18">Sensor protein FixL</fullName>
        <ecNumber evidence="3">2.7.13.3</ecNumber>
    </recommendedName>
</protein>
<keyword evidence="20" id="KW-0472">Membrane</keyword>
<dbReference type="InterPro" id="IPR035965">
    <property type="entry name" value="PAS-like_dom_sf"/>
</dbReference>
<sequence>MPLKLVHRLLAVMGAALLPISAMQIHSTFQLEQQQVKSTHAEAMRLLQMIEAQQSAILSGVRQLLSMLRQTRVVLEGDWPQCQNLVERLRAEYPSHLSFHVTDERGIIRCATEVRAIGLDVSDRDHVAVALAGSARTGARITTRLTGRTVLPLAVPVTDPVVRNVIGVAVALIEIDWLGAGLGGKPLPPNSTLTVADRAGLILYRSPHTAGMTGTTLPDRFMELAFLADPGAMLLSDLDGVERLIAFSPVPHGGDDLFLSIGLDEAGALAGIRDSRTRTLWLLMVVAVGATVLVIWLGHRHIQTPAGHLAAVARRWRGGQLDARATVSPSAVEFASLAADFNAMADTLDGRQRALQTSEERHRAVFDTAVDALVVIDEGGTMRAANPAAARVFGYDVADLLGRDVSMLMGDEHRRRHGGYIDSYLKTGIARIIGIGRQVEGRRSDGTLFPLELSIAWWRDSEGQRFFTGIMRDISARRLAERQAEEERDRLRRVIEGAPFPMMVRAESGKILHISRAWLEISGYDRGELATIADWTERAYGRSGGMGVGNAVRADIDRLYALDRPIDEGEYVIRTATGAKRVWAFRSAPIGRAASGQRLVVSVAIDVTDRRDGEERLKLLMREVDHRAKNALMVVQSIVQLSRSDDPGEFFRAVEGRIQAMARAHSLLAIGQWSGADLRQLLFEELLAYGGEGRITLTGPAVSLRPEATQAVSLALHELATNAAKHGSLTSAQGRIEVFWSAQEAGDALCLLWQESGGPIGDGAPPRQGFGTELLRQVIESQLGGEMQLHLDSPGLACQITLPADTWQASGLDAPEPVSRHWSGTPVVGMGRRVMIVEDEALTALALQQLLERHGFAVLGPVGRVEDALELLRAGPPDAAVLDVNLFGSTIDPVAAALENMGVPFLFCTGYHAGGSSARRHPGAPVLNKPVNANNLLVAVNHLMTDAKPVNEDVEMGV</sequence>
<dbReference type="OrthoDB" id="5287260at2"/>
<keyword evidence="27" id="KW-1185">Reference proteome</keyword>
<dbReference type="PANTHER" id="PTHR41523:SF8">
    <property type="entry name" value="ETHYLENE RESPONSE SENSOR PROTEIN"/>
    <property type="match status" value="1"/>
</dbReference>
<evidence type="ECO:0000256" key="19">
    <source>
        <dbReference type="PROSITE-ProRule" id="PRU00169"/>
    </source>
</evidence>
<evidence type="ECO:0000313" key="27">
    <source>
        <dbReference type="Proteomes" id="UP000019486"/>
    </source>
</evidence>
<dbReference type="SMART" id="SM00911">
    <property type="entry name" value="HWE_HK"/>
    <property type="match status" value="1"/>
</dbReference>
<evidence type="ECO:0000256" key="15">
    <source>
        <dbReference type="ARBA" id="ARBA00023026"/>
    </source>
</evidence>
<evidence type="ECO:0000259" key="24">
    <source>
        <dbReference type="PROSITE" id="PS50113"/>
    </source>
</evidence>
<dbReference type="RefSeq" id="WP_051512809.1">
    <property type="nucleotide sequence ID" value="NZ_AVFL01000020.1"/>
</dbReference>
<dbReference type="SMART" id="SM00086">
    <property type="entry name" value="PAC"/>
    <property type="match status" value="2"/>
</dbReference>
<keyword evidence="6" id="KW-0716">Sensory transduction</keyword>
<evidence type="ECO:0000256" key="17">
    <source>
        <dbReference type="ARBA" id="ARBA00059827"/>
    </source>
</evidence>
<feature type="domain" description="PAS" evidence="23">
    <location>
        <begin position="358"/>
        <end position="428"/>
    </location>
</feature>
<dbReference type="InterPro" id="IPR036890">
    <property type="entry name" value="HATPase_C_sf"/>
</dbReference>
<feature type="domain" description="PAS" evidence="23">
    <location>
        <begin position="487"/>
        <end position="529"/>
    </location>
</feature>
<dbReference type="SMART" id="SM00448">
    <property type="entry name" value="REC"/>
    <property type="match status" value="1"/>
</dbReference>
<feature type="transmembrane region" description="Helical" evidence="20">
    <location>
        <begin position="280"/>
        <end position="298"/>
    </location>
</feature>
<keyword evidence="12 26" id="KW-0418">Kinase</keyword>
<keyword evidence="8" id="KW-0288">FMN</keyword>
<dbReference type="InterPro" id="IPR011006">
    <property type="entry name" value="CheY-like_superfamily"/>
</dbReference>
<comment type="subcellular location">
    <subcellularLocation>
        <location evidence="2">Membrane</location>
    </subcellularLocation>
</comment>
<dbReference type="EMBL" id="AVFL01000020">
    <property type="protein sequence ID" value="EWY38098.1"/>
    <property type="molecule type" value="Genomic_DNA"/>
</dbReference>
<dbReference type="NCBIfam" id="TIGR00229">
    <property type="entry name" value="sensory_box"/>
    <property type="match status" value="2"/>
</dbReference>
<evidence type="ECO:0000313" key="26">
    <source>
        <dbReference type="EMBL" id="EWY38098.1"/>
    </source>
</evidence>
<dbReference type="EC" id="2.7.13.3" evidence="3"/>
<keyword evidence="20" id="KW-0812">Transmembrane</keyword>
<name>W9H2V3_9PROT</name>
<evidence type="ECO:0000256" key="9">
    <source>
        <dbReference type="ARBA" id="ARBA00022679"/>
    </source>
</evidence>
<comment type="caution">
    <text evidence="26">The sequence shown here is derived from an EMBL/GenBank/DDBJ whole genome shotgun (WGS) entry which is preliminary data.</text>
</comment>
<evidence type="ECO:0000256" key="21">
    <source>
        <dbReference type="SAM" id="SignalP"/>
    </source>
</evidence>
<evidence type="ECO:0000256" key="8">
    <source>
        <dbReference type="ARBA" id="ARBA00022643"/>
    </source>
</evidence>
<evidence type="ECO:0000256" key="13">
    <source>
        <dbReference type="ARBA" id="ARBA00022840"/>
    </source>
</evidence>
<dbReference type="PROSITE" id="PS50113">
    <property type="entry name" value="PAC"/>
    <property type="match status" value="1"/>
</dbReference>
<keyword evidence="11" id="KW-0547">Nucleotide-binding</keyword>
<feature type="modified residue" description="4-aspartylphosphate" evidence="19">
    <location>
        <position position="883"/>
    </location>
</feature>
<feature type="signal peptide" evidence="21">
    <location>
        <begin position="1"/>
        <end position="24"/>
    </location>
</feature>
<evidence type="ECO:0000256" key="20">
    <source>
        <dbReference type="SAM" id="Phobius"/>
    </source>
</evidence>
<dbReference type="CDD" id="cd12914">
    <property type="entry name" value="PDC1_DGC_like"/>
    <property type="match status" value="1"/>
</dbReference>
<gene>
    <name evidence="26" type="ORF">N825_14325</name>
</gene>
<evidence type="ECO:0000256" key="7">
    <source>
        <dbReference type="ARBA" id="ARBA00022630"/>
    </source>
</evidence>
<dbReference type="InterPro" id="IPR000014">
    <property type="entry name" value="PAS"/>
</dbReference>
<keyword evidence="10" id="KW-0677">Repeat</keyword>
<evidence type="ECO:0000259" key="25">
    <source>
        <dbReference type="PROSITE" id="PS50885"/>
    </source>
</evidence>
<keyword evidence="15" id="KW-0843">Virulence</keyword>
<evidence type="ECO:0000256" key="3">
    <source>
        <dbReference type="ARBA" id="ARBA00012438"/>
    </source>
</evidence>
<dbReference type="PROSITE" id="PS50112">
    <property type="entry name" value="PAS"/>
    <property type="match status" value="2"/>
</dbReference>
<feature type="domain" description="HAMP" evidence="25">
    <location>
        <begin position="300"/>
        <end position="353"/>
    </location>
</feature>
<evidence type="ECO:0000256" key="4">
    <source>
        <dbReference type="ARBA" id="ARBA00022543"/>
    </source>
</evidence>
<evidence type="ECO:0000259" key="23">
    <source>
        <dbReference type="PROSITE" id="PS50112"/>
    </source>
</evidence>
<evidence type="ECO:0000256" key="16">
    <source>
        <dbReference type="ARBA" id="ARBA00023170"/>
    </source>
</evidence>
<keyword evidence="5 19" id="KW-0597">Phosphoprotein</keyword>
<dbReference type="Gene3D" id="3.30.450.20">
    <property type="entry name" value="PAS domain"/>
    <property type="match status" value="3"/>
</dbReference>
<organism evidence="26 27">
    <name type="scientific">Skermanella stibiiresistens SB22</name>
    <dbReference type="NCBI Taxonomy" id="1385369"/>
    <lineage>
        <taxon>Bacteria</taxon>
        <taxon>Pseudomonadati</taxon>
        <taxon>Pseudomonadota</taxon>
        <taxon>Alphaproteobacteria</taxon>
        <taxon>Rhodospirillales</taxon>
        <taxon>Azospirillaceae</taxon>
        <taxon>Skermanella</taxon>
    </lineage>
</organism>
<dbReference type="GO" id="GO:0009881">
    <property type="term" value="F:photoreceptor activity"/>
    <property type="evidence" value="ECO:0007669"/>
    <property type="project" value="UniProtKB-KW"/>
</dbReference>
<dbReference type="GO" id="GO:0000160">
    <property type="term" value="P:phosphorelay signal transduction system"/>
    <property type="evidence" value="ECO:0007669"/>
    <property type="project" value="InterPro"/>
</dbReference>
<evidence type="ECO:0000256" key="5">
    <source>
        <dbReference type="ARBA" id="ARBA00022553"/>
    </source>
</evidence>
<evidence type="ECO:0000256" key="1">
    <source>
        <dbReference type="ARBA" id="ARBA00000085"/>
    </source>
</evidence>
<accession>W9H2V3</accession>
<evidence type="ECO:0000256" key="12">
    <source>
        <dbReference type="ARBA" id="ARBA00022777"/>
    </source>
</evidence>
<dbReference type="CDD" id="cd12915">
    <property type="entry name" value="PDC2_DGC_like"/>
    <property type="match status" value="1"/>
</dbReference>
<evidence type="ECO:0000256" key="10">
    <source>
        <dbReference type="ARBA" id="ARBA00022737"/>
    </source>
</evidence>
<evidence type="ECO:0000256" key="18">
    <source>
        <dbReference type="ARBA" id="ARBA00070616"/>
    </source>
</evidence>
<dbReference type="CDD" id="cd00130">
    <property type="entry name" value="PAS"/>
    <property type="match status" value="2"/>
</dbReference>
<evidence type="ECO:0000256" key="11">
    <source>
        <dbReference type="ARBA" id="ARBA00022741"/>
    </source>
</evidence>
<evidence type="ECO:0000259" key="22">
    <source>
        <dbReference type="PROSITE" id="PS50110"/>
    </source>
</evidence>
<dbReference type="PROSITE" id="PS50885">
    <property type="entry name" value="HAMP"/>
    <property type="match status" value="1"/>
</dbReference>
<feature type="domain" description="Response regulatory" evidence="22">
    <location>
        <begin position="833"/>
        <end position="944"/>
    </location>
</feature>
<evidence type="ECO:0000256" key="14">
    <source>
        <dbReference type="ARBA" id="ARBA00022991"/>
    </source>
</evidence>
<dbReference type="Pfam" id="PF13188">
    <property type="entry name" value="PAS_8"/>
    <property type="match status" value="1"/>
</dbReference>
<keyword evidence="7" id="KW-0285">Flavoprotein</keyword>
<keyword evidence="9" id="KW-0808">Transferase</keyword>
<dbReference type="SMART" id="SM00304">
    <property type="entry name" value="HAMP"/>
    <property type="match status" value="1"/>
</dbReference>
<keyword evidence="16" id="KW-0675">Receptor</keyword>
<keyword evidence="21" id="KW-0732">Signal</keyword>
<dbReference type="InterPro" id="IPR001789">
    <property type="entry name" value="Sig_transdc_resp-reg_receiver"/>
</dbReference>
<dbReference type="PANTHER" id="PTHR41523">
    <property type="entry name" value="TWO-COMPONENT SYSTEM SENSOR PROTEIN"/>
    <property type="match status" value="1"/>
</dbReference>
<comment type="function">
    <text evidence="17">Putative oxygen sensor; modulates the activity of FixJ, a transcriptional activator of nitrogen fixation fixK gene. FixL probably acts as a kinase that phosphorylates FixJ.</text>
</comment>
<keyword evidence="20" id="KW-1133">Transmembrane helix</keyword>
<dbReference type="Pfam" id="PF13426">
    <property type="entry name" value="PAS_9"/>
    <property type="match status" value="1"/>
</dbReference>
<dbReference type="InterPro" id="IPR001610">
    <property type="entry name" value="PAC"/>
</dbReference>
<keyword evidence="14" id="KW-0157">Chromophore</keyword>
<proteinExistence type="predicted"/>
<dbReference type="InterPro" id="IPR003660">
    <property type="entry name" value="HAMP_dom"/>
</dbReference>
<dbReference type="GO" id="GO:0016020">
    <property type="term" value="C:membrane"/>
    <property type="evidence" value="ECO:0007669"/>
    <property type="project" value="UniProtKB-SubCell"/>
</dbReference>
<dbReference type="SUPFAM" id="SSF55785">
    <property type="entry name" value="PYP-like sensor domain (PAS domain)"/>
    <property type="match status" value="2"/>
</dbReference>
<dbReference type="SMART" id="SM00091">
    <property type="entry name" value="PAS"/>
    <property type="match status" value="2"/>
</dbReference>
<feature type="domain" description="PAC" evidence="24">
    <location>
        <begin position="435"/>
        <end position="486"/>
    </location>
</feature>
<dbReference type="AlphaFoldDB" id="W9H2V3"/>
<comment type="catalytic activity">
    <reaction evidence="1">
        <text>ATP + protein L-histidine = ADP + protein N-phospho-L-histidine.</text>
        <dbReference type="EC" id="2.7.13.3"/>
    </reaction>
</comment>
<reference evidence="26 27" key="1">
    <citation type="submission" date="2013-08" db="EMBL/GenBank/DDBJ databases">
        <title>The genome sequence of Skermanella stibiiresistens.</title>
        <authorList>
            <person name="Zhu W."/>
            <person name="Wang G."/>
        </authorList>
    </citation>
    <scope>NUCLEOTIDE SEQUENCE [LARGE SCALE GENOMIC DNA]</scope>
    <source>
        <strain evidence="26 27">SB22</strain>
    </source>
</reference>
<dbReference type="SUPFAM" id="SSF52172">
    <property type="entry name" value="CheY-like"/>
    <property type="match status" value="1"/>
</dbReference>
<dbReference type="CDD" id="cd06225">
    <property type="entry name" value="HAMP"/>
    <property type="match status" value="1"/>
</dbReference>
<dbReference type="Proteomes" id="UP000019486">
    <property type="component" value="Unassembled WGS sequence"/>
</dbReference>
<dbReference type="GO" id="GO:0005524">
    <property type="term" value="F:ATP binding"/>
    <property type="evidence" value="ECO:0007669"/>
    <property type="project" value="UniProtKB-KW"/>
</dbReference>
<dbReference type="STRING" id="1385369.N825_14325"/>
<dbReference type="Gene3D" id="6.10.340.10">
    <property type="match status" value="1"/>
</dbReference>
<dbReference type="Pfam" id="PF00672">
    <property type="entry name" value="HAMP"/>
    <property type="match status" value="1"/>
</dbReference>
<dbReference type="Gene3D" id="3.30.565.10">
    <property type="entry name" value="Histidine kinase-like ATPase, C-terminal domain"/>
    <property type="match status" value="1"/>
</dbReference>
<dbReference type="PROSITE" id="PS50110">
    <property type="entry name" value="RESPONSE_REGULATORY"/>
    <property type="match status" value="1"/>
</dbReference>
<dbReference type="FunFam" id="3.30.450.20:FF:000060">
    <property type="entry name" value="Sensor protein FixL"/>
    <property type="match status" value="1"/>
</dbReference>
<keyword evidence="13" id="KW-0067">ATP-binding</keyword>